<reference evidence="2 3" key="1">
    <citation type="submission" date="2018-06" db="EMBL/GenBank/DDBJ databases">
        <title>Genomic Encyclopedia of Archaeal and Bacterial Type Strains, Phase II (KMG-II): from individual species to whole genera.</title>
        <authorList>
            <person name="Goeker M."/>
        </authorList>
    </citation>
    <scope>NUCLEOTIDE SEQUENCE [LARGE SCALE GENOMIC DNA]</scope>
    <source>
        <strain evidence="2 3">ATCC BAA-1881</strain>
    </source>
</reference>
<comment type="caution">
    <text evidence="2">The sequence shown here is derived from an EMBL/GenBank/DDBJ whole genome shotgun (WGS) entry which is preliminary data.</text>
</comment>
<dbReference type="EMBL" id="QKUF01000003">
    <property type="protein sequence ID" value="PZW32851.1"/>
    <property type="molecule type" value="Genomic_DNA"/>
</dbReference>
<evidence type="ECO:0000259" key="1">
    <source>
        <dbReference type="Pfam" id="PF16116"/>
    </source>
</evidence>
<name>A0A326U9T8_THEHA</name>
<dbReference type="InterPro" id="IPR032267">
    <property type="entry name" value="DUF4832"/>
</dbReference>
<sequence>MKGRKQQQTAARRSKTRPLLLICTALVLVAVLLVGGGIALQLLGQPTKPSHPAASVTATATCQPSCAPKITTFGLTVEGHQPEEEPQSTVGPTVSFTPPLLGASTELSNPMRGPQYFGGEAPPPGWPLTDRYSRWCWREVEPQKGQINYGLIDQALATAAAAGYTFGFRIMPNFPGHDCLPDYMKGVSYNDQRYLESARALFTALAQRYNTDPRLSWLDMSLYGCWGEWNEACGGETMTPENRQALIDIQVQAFSNKRFFMMVSHQDSLNYALSLQRAYPIGIRIDCLGTPGIGGGKEVLDGNPLAGARWQTAPLYFEFCPDADFTQALQDVKTYHASIIGDGGGNISGFDGLNAQQKALLTEIYRVSGYRLSLKSISLPGMLLVGQPFTVTAQWINTNIAPTYHPWQVLLQLRNASGVVAWQQSSQVDLRSVFPGEPLSASDQFMLPANLAKGDYTVTVQVVDPNQYYAPLELANQGRQNDGSYPLGTVKVQ</sequence>
<dbReference type="InterPro" id="IPR017853">
    <property type="entry name" value="GH"/>
</dbReference>
<dbReference type="Proteomes" id="UP000248806">
    <property type="component" value="Unassembled WGS sequence"/>
</dbReference>
<proteinExistence type="predicted"/>
<dbReference type="Gene3D" id="3.20.20.80">
    <property type="entry name" value="Glycosidases"/>
    <property type="match status" value="1"/>
</dbReference>
<accession>A0A326U9T8</accession>
<keyword evidence="3" id="KW-1185">Reference proteome</keyword>
<gene>
    <name evidence="2" type="ORF">EI42_01393</name>
</gene>
<evidence type="ECO:0000313" key="3">
    <source>
        <dbReference type="Proteomes" id="UP000248806"/>
    </source>
</evidence>
<dbReference type="AlphaFoldDB" id="A0A326U9T8"/>
<organism evidence="2 3">
    <name type="scientific">Thermosporothrix hazakensis</name>
    <dbReference type="NCBI Taxonomy" id="644383"/>
    <lineage>
        <taxon>Bacteria</taxon>
        <taxon>Bacillati</taxon>
        <taxon>Chloroflexota</taxon>
        <taxon>Ktedonobacteria</taxon>
        <taxon>Ktedonobacterales</taxon>
        <taxon>Thermosporotrichaceae</taxon>
        <taxon>Thermosporothrix</taxon>
    </lineage>
</organism>
<dbReference type="OrthoDB" id="9760654at2"/>
<dbReference type="SUPFAM" id="SSF51445">
    <property type="entry name" value="(Trans)glycosidases"/>
    <property type="match status" value="1"/>
</dbReference>
<feature type="domain" description="DUF4832" evidence="1">
    <location>
        <begin position="323"/>
        <end position="467"/>
    </location>
</feature>
<evidence type="ECO:0000313" key="2">
    <source>
        <dbReference type="EMBL" id="PZW32851.1"/>
    </source>
</evidence>
<dbReference type="Pfam" id="PF16116">
    <property type="entry name" value="DUF4832"/>
    <property type="match status" value="1"/>
</dbReference>
<dbReference type="RefSeq" id="WP_111320225.1">
    <property type="nucleotide sequence ID" value="NZ_BIFX01000001.1"/>
</dbReference>
<protein>
    <submittedName>
        <fullName evidence="2">Uncharacterized protein DUF4832</fullName>
    </submittedName>
</protein>